<dbReference type="OrthoDB" id="28335at2759"/>
<dbReference type="FunFam" id="1.10.20.10:FF:000061">
    <property type="entry name" value="TFIID subunit"/>
    <property type="match status" value="1"/>
</dbReference>
<comment type="caution">
    <text evidence="8">The sequence shown here is derived from an EMBL/GenBank/DDBJ whole genome shotgun (WGS) entry which is preliminary data.</text>
</comment>
<comment type="subcellular location">
    <subcellularLocation>
        <location evidence="1">Nucleus</location>
    </subcellularLocation>
</comment>
<dbReference type="InterPro" id="IPR009072">
    <property type="entry name" value="Histone-fold"/>
</dbReference>
<dbReference type="Pfam" id="PF04719">
    <property type="entry name" value="TAFII28"/>
    <property type="match status" value="1"/>
</dbReference>
<dbReference type="PANTHER" id="PTHR13218">
    <property type="entry name" value="TRANSCRIPTION INITIATION FACTOR TFIID SUBUNIT 11-RELATED"/>
    <property type="match status" value="1"/>
</dbReference>
<keyword evidence="5" id="KW-0539">Nucleus</keyword>
<dbReference type="InterPro" id="IPR045127">
    <property type="entry name" value="TAF11-like"/>
</dbReference>
<accession>A0A9P5WZD4</accession>
<name>A0A9P5WZD4_9AGAR</name>
<sequence>MADDDYSAQQSWNTQSKDNLKILMDNFTPDQYERFEAYRRHALPKQAVRKVVQQSLGQQVSQPVAQIIAGFSKVFVGEMVEKARAVQARRGETGPLAPDHLREAYRIYQQETGRVGAARPLRSKRLFV</sequence>
<dbReference type="GO" id="GO:0016251">
    <property type="term" value="F:RNA polymerase II general transcription initiation factor activity"/>
    <property type="evidence" value="ECO:0007669"/>
    <property type="project" value="TreeGrafter"/>
</dbReference>
<proteinExistence type="inferred from homology"/>
<evidence type="ECO:0000313" key="8">
    <source>
        <dbReference type="EMBL" id="KAF9441673.1"/>
    </source>
</evidence>
<keyword evidence="9" id="KW-1185">Reference proteome</keyword>
<reference evidence="8" key="1">
    <citation type="submission" date="2020-11" db="EMBL/GenBank/DDBJ databases">
        <authorList>
            <consortium name="DOE Joint Genome Institute"/>
            <person name="Ahrendt S."/>
            <person name="Riley R."/>
            <person name="Andreopoulos W."/>
            <person name="Labutti K."/>
            <person name="Pangilinan J."/>
            <person name="Ruiz-Duenas F.J."/>
            <person name="Barrasa J.M."/>
            <person name="Sanchez-Garcia M."/>
            <person name="Camarero S."/>
            <person name="Miyauchi S."/>
            <person name="Serrano A."/>
            <person name="Linde D."/>
            <person name="Babiker R."/>
            <person name="Drula E."/>
            <person name="Ayuso-Fernandez I."/>
            <person name="Pacheco R."/>
            <person name="Padilla G."/>
            <person name="Ferreira P."/>
            <person name="Barriuso J."/>
            <person name="Kellner H."/>
            <person name="Castanera R."/>
            <person name="Alfaro M."/>
            <person name="Ramirez L."/>
            <person name="Pisabarro A.G."/>
            <person name="Kuo A."/>
            <person name="Tritt A."/>
            <person name="Lipzen A."/>
            <person name="He G."/>
            <person name="Yan M."/>
            <person name="Ng V."/>
            <person name="Cullen D."/>
            <person name="Martin F."/>
            <person name="Rosso M.-N."/>
            <person name="Henrissat B."/>
            <person name="Hibbett D."/>
            <person name="Martinez A.T."/>
            <person name="Grigoriev I.V."/>
        </authorList>
    </citation>
    <scope>NUCLEOTIDE SEQUENCE</scope>
    <source>
        <strain evidence="8">MF-IS2</strain>
    </source>
</reference>
<keyword evidence="4" id="KW-0804">Transcription</keyword>
<evidence type="ECO:0000256" key="6">
    <source>
        <dbReference type="ARBA" id="ARBA00072882"/>
    </source>
</evidence>
<evidence type="ECO:0000256" key="5">
    <source>
        <dbReference type="ARBA" id="ARBA00023242"/>
    </source>
</evidence>
<evidence type="ECO:0000313" key="9">
    <source>
        <dbReference type="Proteomes" id="UP000807342"/>
    </source>
</evidence>
<keyword evidence="3" id="KW-0805">Transcription regulation</keyword>
<feature type="domain" description="TAFII28-like protein" evidence="7">
    <location>
        <begin position="22"/>
        <end position="106"/>
    </location>
</feature>
<feature type="non-terminal residue" evidence="8">
    <location>
        <position position="128"/>
    </location>
</feature>
<dbReference type="PANTHER" id="PTHR13218:SF8">
    <property type="entry name" value="TRANSCRIPTION INITIATION FACTOR TFIID SUBUNIT 11"/>
    <property type="match status" value="1"/>
</dbReference>
<dbReference type="EMBL" id="MU151821">
    <property type="protein sequence ID" value="KAF9441673.1"/>
    <property type="molecule type" value="Genomic_DNA"/>
</dbReference>
<evidence type="ECO:0000259" key="7">
    <source>
        <dbReference type="Pfam" id="PF04719"/>
    </source>
</evidence>
<dbReference type="GO" id="GO:0051123">
    <property type="term" value="P:RNA polymerase II preinitiation complex assembly"/>
    <property type="evidence" value="ECO:0007669"/>
    <property type="project" value="InterPro"/>
</dbReference>
<dbReference type="CDD" id="cd08048">
    <property type="entry name" value="HFD_TAF11"/>
    <property type="match status" value="1"/>
</dbReference>
<organism evidence="8 9">
    <name type="scientific">Macrolepiota fuliginosa MF-IS2</name>
    <dbReference type="NCBI Taxonomy" id="1400762"/>
    <lineage>
        <taxon>Eukaryota</taxon>
        <taxon>Fungi</taxon>
        <taxon>Dikarya</taxon>
        <taxon>Basidiomycota</taxon>
        <taxon>Agaricomycotina</taxon>
        <taxon>Agaricomycetes</taxon>
        <taxon>Agaricomycetidae</taxon>
        <taxon>Agaricales</taxon>
        <taxon>Agaricineae</taxon>
        <taxon>Agaricaceae</taxon>
        <taxon>Macrolepiota</taxon>
    </lineage>
</organism>
<dbReference type="GO" id="GO:0005669">
    <property type="term" value="C:transcription factor TFIID complex"/>
    <property type="evidence" value="ECO:0007669"/>
    <property type="project" value="InterPro"/>
</dbReference>
<evidence type="ECO:0000256" key="3">
    <source>
        <dbReference type="ARBA" id="ARBA00023015"/>
    </source>
</evidence>
<dbReference type="SUPFAM" id="SSF47113">
    <property type="entry name" value="Histone-fold"/>
    <property type="match status" value="1"/>
</dbReference>
<evidence type="ECO:0000256" key="2">
    <source>
        <dbReference type="ARBA" id="ARBA00009788"/>
    </source>
</evidence>
<protein>
    <recommendedName>
        <fullName evidence="6">Transcription initiation factor TFIID subunit 11</fullName>
    </recommendedName>
</protein>
<evidence type="ECO:0000256" key="4">
    <source>
        <dbReference type="ARBA" id="ARBA00023163"/>
    </source>
</evidence>
<comment type="similarity">
    <text evidence="2">Belongs to the TAF11 family.</text>
</comment>
<dbReference type="GO" id="GO:0046982">
    <property type="term" value="F:protein heterodimerization activity"/>
    <property type="evidence" value="ECO:0007669"/>
    <property type="project" value="InterPro"/>
</dbReference>
<dbReference type="InterPro" id="IPR006809">
    <property type="entry name" value="TAFII28_dom"/>
</dbReference>
<dbReference type="Gene3D" id="1.10.20.10">
    <property type="entry name" value="Histone, subunit A"/>
    <property type="match status" value="1"/>
</dbReference>
<dbReference type="Proteomes" id="UP000807342">
    <property type="component" value="Unassembled WGS sequence"/>
</dbReference>
<dbReference type="AlphaFoldDB" id="A0A9P5WZD4"/>
<gene>
    <name evidence="8" type="ORF">P691DRAFT_812252</name>
</gene>
<evidence type="ECO:0000256" key="1">
    <source>
        <dbReference type="ARBA" id="ARBA00004123"/>
    </source>
</evidence>